<keyword evidence="1" id="KW-0813">Transport</keyword>
<keyword evidence="5" id="KW-0325">Glycoprotein</keyword>
<keyword evidence="3" id="KW-0249">Electron transport</keyword>
<dbReference type="InParanoid" id="A0A1Q3CQG2"/>
<dbReference type="GO" id="GO:0046872">
    <property type="term" value="F:metal ion binding"/>
    <property type="evidence" value="ECO:0007669"/>
    <property type="project" value="UniProtKB-KW"/>
</dbReference>
<keyword evidence="7" id="KW-0812">Transmembrane</keyword>
<keyword evidence="7" id="KW-0472">Membrane</keyword>
<feature type="region of interest" description="Disordered" evidence="6">
    <location>
        <begin position="136"/>
        <end position="194"/>
    </location>
</feature>
<feature type="chain" id="PRO_5012479018" evidence="8">
    <location>
        <begin position="27"/>
        <end position="348"/>
    </location>
</feature>
<dbReference type="PANTHER" id="PTHR33021">
    <property type="entry name" value="BLUE COPPER PROTEIN"/>
    <property type="match status" value="1"/>
</dbReference>
<keyword evidence="8" id="KW-0732">Signal</keyword>
<dbReference type="PANTHER" id="PTHR33021:SF496">
    <property type="entry name" value="OS08G0482700 PROTEIN"/>
    <property type="match status" value="1"/>
</dbReference>
<evidence type="ECO:0000313" key="10">
    <source>
        <dbReference type="EMBL" id="GAV82494.1"/>
    </source>
</evidence>
<dbReference type="SUPFAM" id="SSF49503">
    <property type="entry name" value="Cupredoxins"/>
    <property type="match status" value="2"/>
</dbReference>
<accession>A0A1Q3CQG2</accession>
<evidence type="ECO:0000256" key="4">
    <source>
        <dbReference type="ARBA" id="ARBA00023008"/>
    </source>
</evidence>
<evidence type="ECO:0000256" key="5">
    <source>
        <dbReference type="ARBA" id="ARBA00023180"/>
    </source>
</evidence>
<evidence type="ECO:0000259" key="9">
    <source>
        <dbReference type="PROSITE" id="PS51485"/>
    </source>
</evidence>
<dbReference type="Gene3D" id="2.60.40.420">
    <property type="entry name" value="Cupredoxins - blue copper proteins"/>
    <property type="match status" value="2"/>
</dbReference>
<protein>
    <submittedName>
        <fullName evidence="10">Cu_bind_like domain-containing protein</fullName>
    </submittedName>
</protein>
<dbReference type="FunFam" id="2.60.40.420:FF:000003">
    <property type="entry name" value="Blue copper"/>
    <property type="match status" value="2"/>
</dbReference>
<proteinExistence type="predicted"/>
<keyword evidence="7" id="KW-1133">Transmembrane helix</keyword>
<dbReference type="GO" id="GO:0005886">
    <property type="term" value="C:plasma membrane"/>
    <property type="evidence" value="ECO:0007669"/>
    <property type="project" value="TreeGrafter"/>
</dbReference>
<dbReference type="GO" id="GO:0009055">
    <property type="term" value="F:electron transfer activity"/>
    <property type="evidence" value="ECO:0007669"/>
    <property type="project" value="InterPro"/>
</dbReference>
<dbReference type="InterPro" id="IPR008972">
    <property type="entry name" value="Cupredoxin"/>
</dbReference>
<gene>
    <name evidence="10" type="ORF">CFOL_v3_25945</name>
</gene>
<dbReference type="Proteomes" id="UP000187406">
    <property type="component" value="Unassembled WGS sequence"/>
</dbReference>
<dbReference type="EMBL" id="BDDD01002648">
    <property type="protein sequence ID" value="GAV82494.1"/>
    <property type="molecule type" value="Genomic_DNA"/>
</dbReference>
<feature type="compositionally biased region" description="Pro residues" evidence="6">
    <location>
        <begin position="155"/>
        <end position="188"/>
    </location>
</feature>
<keyword evidence="2" id="KW-0479">Metal-binding</keyword>
<evidence type="ECO:0000256" key="8">
    <source>
        <dbReference type="SAM" id="SignalP"/>
    </source>
</evidence>
<feature type="compositionally biased region" description="Low complexity" evidence="6">
    <location>
        <begin position="302"/>
        <end position="317"/>
    </location>
</feature>
<evidence type="ECO:0000313" key="11">
    <source>
        <dbReference type="Proteomes" id="UP000187406"/>
    </source>
</evidence>
<feature type="signal peptide" evidence="8">
    <location>
        <begin position="1"/>
        <end position="26"/>
    </location>
</feature>
<feature type="region of interest" description="Disordered" evidence="6">
    <location>
        <begin position="302"/>
        <end position="321"/>
    </location>
</feature>
<feature type="domain" description="Phytocyanin" evidence="9">
    <location>
        <begin position="28"/>
        <end position="131"/>
    </location>
</feature>
<comment type="caution">
    <text evidence="10">The sequence shown here is derived from an EMBL/GenBank/DDBJ whole genome shotgun (WGS) entry which is preliminary data.</text>
</comment>
<keyword evidence="11" id="KW-1185">Reference proteome</keyword>
<dbReference type="OrthoDB" id="5421909at2759"/>
<dbReference type="AlphaFoldDB" id="A0A1Q3CQG2"/>
<dbReference type="STRING" id="3775.A0A1Q3CQG2"/>
<dbReference type="PROSITE" id="PS51485">
    <property type="entry name" value="PHYTOCYANIN"/>
    <property type="match status" value="2"/>
</dbReference>
<feature type="domain" description="Phytocyanin" evidence="9">
    <location>
        <begin position="194"/>
        <end position="297"/>
    </location>
</feature>
<name>A0A1Q3CQG2_CEPFO</name>
<sequence length="348" mass="35474">MAGILNMVFLVAIAINSLLLLQGSTAQTVHVVGDGLGWVIPPNGAAAYTTWAANKTFTVGDILVFNFATGRHDVAQVTKANFDSCNTNSPISLTSTSPANITLSAVGEHNYICNFTGHCSSGQKLAINVSASSSTPTIPSPVPVQAPAPQTIIPSPVPVSAPGPQPRTPSQAPAPGPAPSTIAPPAPAPSSSSMTFTVGDSLGWTVPSNGAIAYQTWARGKTFRVGDALVFNYVNGSHDVAEVTKQDYESCNTSTTLSLNSNPPTIITLSTSGEHFYICTVGGHCSAGQSLAINVTDGTTAMSPPTAAAPSTPTNGATPPPPSNSAISLGVAGLLVAFLSIFLTLLNY</sequence>
<evidence type="ECO:0000256" key="3">
    <source>
        <dbReference type="ARBA" id="ARBA00022982"/>
    </source>
</evidence>
<feature type="transmembrane region" description="Helical" evidence="7">
    <location>
        <begin position="326"/>
        <end position="346"/>
    </location>
</feature>
<dbReference type="Pfam" id="PF02298">
    <property type="entry name" value="Cu_bind_like"/>
    <property type="match status" value="2"/>
</dbReference>
<dbReference type="InterPro" id="IPR003245">
    <property type="entry name" value="Phytocyanin_dom"/>
</dbReference>
<evidence type="ECO:0000256" key="2">
    <source>
        <dbReference type="ARBA" id="ARBA00022723"/>
    </source>
</evidence>
<evidence type="ECO:0000256" key="1">
    <source>
        <dbReference type="ARBA" id="ARBA00022448"/>
    </source>
</evidence>
<dbReference type="CDD" id="cd13920">
    <property type="entry name" value="Stellacyanin"/>
    <property type="match status" value="1"/>
</dbReference>
<dbReference type="InterPro" id="IPR039391">
    <property type="entry name" value="Phytocyanin-like"/>
</dbReference>
<reference evidence="11" key="1">
    <citation type="submission" date="2016-04" db="EMBL/GenBank/DDBJ databases">
        <title>Cephalotus genome sequencing.</title>
        <authorList>
            <person name="Fukushima K."/>
            <person name="Hasebe M."/>
            <person name="Fang X."/>
        </authorList>
    </citation>
    <scope>NUCLEOTIDE SEQUENCE [LARGE SCALE GENOMIC DNA]</scope>
    <source>
        <strain evidence="11">cv. St1</strain>
    </source>
</reference>
<organism evidence="10 11">
    <name type="scientific">Cephalotus follicularis</name>
    <name type="common">Albany pitcher plant</name>
    <dbReference type="NCBI Taxonomy" id="3775"/>
    <lineage>
        <taxon>Eukaryota</taxon>
        <taxon>Viridiplantae</taxon>
        <taxon>Streptophyta</taxon>
        <taxon>Embryophyta</taxon>
        <taxon>Tracheophyta</taxon>
        <taxon>Spermatophyta</taxon>
        <taxon>Magnoliopsida</taxon>
        <taxon>eudicotyledons</taxon>
        <taxon>Gunneridae</taxon>
        <taxon>Pentapetalae</taxon>
        <taxon>rosids</taxon>
        <taxon>fabids</taxon>
        <taxon>Oxalidales</taxon>
        <taxon>Cephalotaceae</taxon>
        <taxon>Cephalotus</taxon>
    </lineage>
</organism>
<evidence type="ECO:0000256" key="7">
    <source>
        <dbReference type="SAM" id="Phobius"/>
    </source>
</evidence>
<keyword evidence="4" id="KW-0186">Copper</keyword>
<evidence type="ECO:0000256" key="6">
    <source>
        <dbReference type="SAM" id="MobiDB-lite"/>
    </source>
</evidence>